<feature type="transmembrane region" description="Helical" evidence="6">
    <location>
        <begin position="29"/>
        <end position="47"/>
    </location>
</feature>
<evidence type="ECO:0000313" key="9">
    <source>
        <dbReference type="Proteomes" id="UP001500984"/>
    </source>
</evidence>
<evidence type="ECO:0000256" key="1">
    <source>
        <dbReference type="ARBA" id="ARBA00004141"/>
    </source>
</evidence>
<sequence length="285" mass="29425">MLLFTALAPVAWGSTYFVTRQWLPAGMPLSGSALRALPAGLLLLLLARRLPRGSWWWRTLVISTLSIGGFFVLVYVAGSRLPSGVAATLMACSALATMAFARLLLGEKASPLRWTGAVLGLAGVALLVNGAAGGLDPWGVAASLLAMASSSLGFVLTKRWQPPVSPFVFTAWQLTAAGLLLVPVALLVEGMPRPLEGSEVAAFAYAGLIATAVAYTAWFTGLRRLPAGAVGVVGLLNPLTGALLGIAVAGERLAPLQWAGALLVACGVVLGLLRRPSGGRRHAAL</sequence>
<feature type="domain" description="EamA" evidence="7">
    <location>
        <begin position="138"/>
        <end position="270"/>
    </location>
</feature>
<comment type="subcellular location">
    <subcellularLocation>
        <location evidence="1">Membrane</location>
        <topology evidence="1">Multi-pass membrane protein</topology>
    </subcellularLocation>
</comment>
<keyword evidence="4 6" id="KW-1133">Transmembrane helix</keyword>
<evidence type="ECO:0000313" key="8">
    <source>
        <dbReference type="EMBL" id="GAA2094502.1"/>
    </source>
</evidence>
<dbReference type="Gene3D" id="1.10.3730.20">
    <property type="match status" value="2"/>
</dbReference>
<evidence type="ECO:0000256" key="2">
    <source>
        <dbReference type="ARBA" id="ARBA00007362"/>
    </source>
</evidence>
<feature type="transmembrane region" description="Helical" evidence="6">
    <location>
        <begin position="168"/>
        <end position="188"/>
    </location>
</feature>
<accession>A0ABP5I9V1</accession>
<feature type="transmembrane region" description="Helical" evidence="6">
    <location>
        <begin position="59"/>
        <end position="78"/>
    </location>
</feature>
<feature type="transmembrane region" description="Helical" evidence="6">
    <location>
        <begin position="138"/>
        <end position="156"/>
    </location>
</feature>
<feature type="transmembrane region" description="Helical" evidence="6">
    <location>
        <begin position="84"/>
        <end position="105"/>
    </location>
</feature>
<dbReference type="PANTHER" id="PTHR32322:SF2">
    <property type="entry name" value="EAMA DOMAIN-CONTAINING PROTEIN"/>
    <property type="match status" value="1"/>
</dbReference>
<evidence type="ECO:0000259" key="7">
    <source>
        <dbReference type="Pfam" id="PF00892"/>
    </source>
</evidence>
<evidence type="ECO:0000256" key="6">
    <source>
        <dbReference type="SAM" id="Phobius"/>
    </source>
</evidence>
<protein>
    <submittedName>
        <fullName evidence="8">EamA family transporter</fullName>
    </submittedName>
</protein>
<feature type="transmembrane region" description="Helical" evidence="6">
    <location>
        <begin position="256"/>
        <end position="273"/>
    </location>
</feature>
<name>A0ABP5I9V1_9MICO</name>
<dbReference type="InterPro" id="IPR000620">
    <property type="entry name" value="EamA_dom"/>
</dbReference>
<evidence type="ECO:0000256" key="4">
    <source>
        <dbReference type="ARBA" id="ARBA00022989"/>
    </source>
</evidence>
<dbReference type="InterPro" id="IPR037185">
    <property type="entry name" value="EmrE-like"/>
</dbReference>
<dbReference type="EMBL" id="BAAAPZ010000004">
    <property type="protein sequence ID" value="GAA2094502.1"/>
    <property type="molecule type" value="Genomic_DNA"/>
</dbReference>
<dbReference type="Proteomes" id="UP001500984">
    <property type="component" value="Unassembled WGS sequence"/>
</dbReference>
<keyword evidence="5 6" id="KW-0472">Membrane</keyword>
<reference evidence="9" key="1">
    <citation type="journal article" date="2019" name="Int. J. Syst. Evol. Microbiol.">
        <title>The Global Catalogue of Microorganisms (GCM) 10K type strain sequencing project: providing services to taxonomists for standard genome sequencing and annotation.</title>
        <authorList>
            <consortium name="The Broad Institute Genomics Platform"/>
            <consortium name="The Broad Institute Genome Sequencing Center for Infectious Disease"/>
            <person name="Wu L."/>
            <person name="Ma J."/>
        </authorList>
    </citation>
    <scope>NUCLEOTIDE SEQUENCE [LARGE SCALE GENOMIC DNA]</scope>
    <source>
        <strain evidence="9">JCM 15900</strain>
    </source>
</reference>
<organism evidence="8 9">
    <name type="scientific">Brevibacterium salitolerans</name>
    <dbReference type="NCBI Taxonomy" id="1403566"/>
    <lineage>
        <taxon>Bacteria</taxon>
        <taxon>Bacillati</taxon>
        <taxon>Actinomycetota</taxon>
        <taxon>Actinomycetes</taxon>
        <taxon>Micrococcales</taxon>
        <taxon>Brevibacteriaceae</taxon>
        <taxon>Brevibacterium</taxon>
    </lineage>
</organism>
<gene>
    <name evidence="8" type="ORF">GCM10009823_13550</name>
</gene>
<comment type="caution">
    <text evidence="8">The sequence shown here is derived from an EMBL/GenBank/DDBJ whole genome shotgun (WGS) entry which is preliminary data.</text>
</comment>
<feature type="transmembrane region" description="Helical" evidence="6">
    <location>
        <begin position="112"/>
        <end position="132"/>
    </location>
</feature>
<dbReference type="Pfam" id="PF00892">
    <property type="entry name" value="EamA"/>
    <property type="match status" value="2"/>
</dbReference>
<dbReference type="PANTHER" id="PTHR32322">
    <property type="entry name" value="INNER MEMBRANE TRANSPORTER"/>
    <property type="match status" value="1"/>
</dbReference>
<dbReference type="SUPFAM" id="SSF103481">
    <property type="entry name" value="Multidrug resistance efflux transporter EmrE"/>
    <property type="match status" value="2"/>
</dbReference>
<feature type="transmembrane region" description="Helical" evidence="6">
    <location>
        <begin position="227"/>
        <end position="250"/>
    </location>
</feature>
<evidence type="ECO:0000256" key="5">
    <source>
        <dbReference type="ARBA" id="ARBA00023136"/>
    </source>
</evidence>
<evidence type="ECO:0000256" key="3">
    <source>
        <dbReference type="ARBA" id="ARBA00022692"/>
    </source>
</evidence>
<keyword evidence="9" id="KW-1185">Reference proteome</keyword>
<feature type="transmembrane region" description="Helical" evidence="6">
    <location>
        <begin position="200"/>
        <end position="220"/>
    </location>
</feature>
<feature type="domain" description="EamA" evidence="7">
    <location>
        <begin position="2"/>
        <end position="128"/>
    </location>
</feature>
<comment type="similarity">
    <text evidence="2">Belongs to the EamA transporter family.</text>
</comment>
<proteinExistence type="inferred from homology"/>
<keyword evidence="3 6" id="KW-0812">Transmembrane</keyword>
<dbReference type="InterPro" id="IPR050638">
    <property type="entry name" value="AA-Vitamin_Transporters"/>
</dbReference>